<dbReference type="RefSeq" id="XP_008857358.1">
    <property type="nucleotide sequence ID" value="XM_008859136.1"/>
</dbReference>
<dbReference type="Proteomes" id="UP000006769">
    <property type="component" value="Unassembled WGS sequence"/>
</dbReference>
<dbReference type="OMA" id="DTIIICE"/>
<evidence type="ECO:0008006" key="3">
    <source>
        <dbReference type="Google" id="ProtNLM"/>
    </source>
</evidence>
<dbReference type="EMBL" id="JH926768">
    <property type="protein sequence ID" value="EKE40309.1"/>
    <property type="molecule type" value="Genomic_DNA"/>
</dbReference>
<dbReference type="GeneID" id="20073534"/>
<dbReference type="SUPFAM" id="SSF48371">
    <property type="entry name" value="ARM repeat"/>
    <property type="match status" value="1"/>
</dbReference>
<evidence type="ECO:0000313" key="1">
    <source>
        <dbReference type="EMBL" id="EKE40309.1"/>
    </source>
</evidence>
<organism evidence="1 2">
    <name type="scientific">Entamoeba nuttalli (strain P19)</name>
    <name type="common">Amoeba</name>
    <dbReference type="NCBI Taxonomy" id="1076696"/>
    <lineage>
        <taxon>Eukaryota</taxon>
        <taxon>Amoebozoa</taxon>
        <taxon>Evosea</taxon>
        <taxon>Archamoebae</taxon>
        <taxon>Mastigamoebida</taxon>
        <taxon>Entamoebidae</taxon>
        <taxon>Entamoeba</taxon>
    </lineage>
</organism>
<dbReference type="AlphaFoldDB" id="K2HC72"/>
<evidence type="ECO:0000313" key="2">
    <source>
        <dbReference type="Proteomes" id="UP000006769"/>
    </source>
</evidence>
<proteinExistence type="predicted"/>
<reference evidence="1 2" key="1">
    <citation type="submission" date="2011-11" db="EMBL/GenBank/DDBJ databases">
        <authorList>
            <person name="Hannick L."/>
            <person name="Karamycheva S."/>
            <person name="Lorenzi H."/>
            <person name="Caler E."/>
        </authorList>
    </citation>
    <scope>NUCLEOTIDE SEQUENCE [LARGE SCALE GENOMIC DNA]</scope>
    <source>
        <strain evidence="1 2">P19</strain>
    </source>
</reference>
<protein>
    <recommendedName>
        <fullName evidence="3">Importin alpha</fullName>
    </recommendedName>
</protein>
<gene>
    <name evidence="1" type="ORF">ENU1_095120</name>
</gene>
<name>K2HC72_ENTNP</name>
<dbReference type="VEuPathDB" id="AmoebaDB:ENU1_095120"/>
<accession>K2HC72</accession>
<dbReference type="InterPro" id="IPR016024">
    <property type="entry name" value="ARM-type_fold"/>
</dbReference>
<dbReference type="OrthoDB" id="26771at2759"/>
<sequence length="450" mass="52348">MYRKSGDPNSFIKDRQSERQLIRLSRRGNFMAKKRIIEIDDEQLKSYEEIYSLLNSKRLIDQYHGTQALRRASEKEVENGFLSEEFLMAGLLSQPIMKLNKLPGLIQNELLITMINISSLQNGSEYLIANGCLDSLIKCSKSQSESRNKALWCLTNLLCHKKLSYNEQGRKTVNQMIQTTLKLPEINELVLWTLKCCGLYYQRLEGGDELFQISINEIRNKLEKTLDDAIMNNDSIICEVLSLYELCPNFLTEITLQNILRSFELKDICIKENVLHIVEIMSLYTNGMVFVLYEQIIQNWLCAKISMNENQTITLSMILLIYKSIDIHESLFNQINKTFLNVCTSMLFCSFISVENQNDVGLFLIMCCRYHNLFQIIFSSNNFLSLIECMASLSQTLLDKVIELLFWILHQPNICKSISSLFIDQIIDISKKYILTEHTKQQLYFLQTIR</sequence>